<sequence length="384" mass="41739">MNDIVDDIVAGFYKAASGQLGWGEALKSFQQLTDAWLVQVQGIDYSQVAVTFSYEAGPCPAEAVFDYLRHWHKYDPRARLVMALGEGEWANCHEHFDDAFVARSAFYQDFLIPYGGRYVSGTQLFCQGNEVVMLGVHRGRHSLPLSGDEITCCRRLARHLAEAMRLYRAQREKKAPRVNLGAELVSRVRAPIVLIDEHRYLHHANPAARAILATGDTLVERDGLLGCRSSGDELKLTMALRGLALASDSYITARPDTDNAFLHIGRPLGRPIGLFLYAIRPQATMGSFGGQPLAMGIIHDPSSARPELDPFVVAVSFDLTPAEARVAVALARGASVADIAAEHAVSAHTVRSQVKAVLAKTGTGRQAELVSLLAALPMTALGLQ</sequence>
<protein>
    <submittedName>
        <fullName evidence="2">Putative transcriptional regulator, LuxR family</fullName>
    </submittedName>
</protein>
<dbReference type="GO" id="GO:0003677">
    <property type="term" value="F:DNA binding"/>
    <property type="evidence" value="ECO:0007669"/>
    <property type="project" value="InterPro"/>
</dbReference>
<dbReference type="InterPro" id="IPR016032">
    <property type="entry name" value="Sig_transdc_resp-reg_C-effctor"/>
</dbReference>
<dbReference type="AlphaFoldDB" id="A0A1A8XKF3"/>
<dbReference type="Gene3D" id="1.10.10.10">
    <property type="entry name" value="Winged helix-like DNA-binding domain superfamily/Winged helix DNA-binding domain"/>
    <property type="match status" value="1"/>
</dbReference>
<evidence type="ECO:0000313" key="2">
    <source>
        <dbReference type="EMBL" id="SBT05615.1"/>
    </source>
</evidence>
<keyword evidence="3" id="KW-1185">Reference proteome</keyword>
<dbReference type="InterPro" id="IPR036388">
    <property type="entry name" value="WH-like_DNA-bd_sf"/>
</dbReference>
<organism evidence="2 3">
    <name type="scientific">Candidatus Accumulibacter aalborgensis</name>
    <dbReference type="NCBI Taxonomy" id="1860102"/>
    <lineage>
        <taxon>Bacteria</taxon>
        <taxon>Pseudomonadati</taxon>
        <taxon>Pseudomonadota</taxon>
        <taxon>Betaproteobacteria</taxon>
        <taxon>Candidatus Accumulibacter</taxon>
    </lineage>
</organism>
<feature type="domain" description="HTH luxR-type" evidence="1">
    <location>
        <begin position="316"/>
        <end position="373"/>
    </location>
</feature>
<dbReference type="InterPro" id="IPR000792">
    <property type="entry name" value="Tscrpt_reg_LuxR_C"/>
</dbReference>
<dbReference type="EMBL" id="FLQX01000101">
    <property type="protein sequence ID" value="SBT05615.1"/>
    <property type="molecule type" value="Genomic_DNA"/>
</dbReference>
<dbReference type="Proteomes" id="UP000199169">
    <property type="component" value="Unassembled WGS sequence"/>
</dbReference>
<dbReference type="RefSeq" id="WP_186406673.1">
    <property type="nucleotide sequence ID" value="NZ_FLQX01000101.1"/>
</dbReference>
<evidence type="ECO:0000259" key="1">
    <source>
        <dbReference type="SMART" id="SM00421"/>
    </source>
</evidence>
<name>A0A1A8XKF3_9PROT</name>
<reference evidence="2 3" key="1">
    <citation type="submission" date="2016-06" db="EMBL/GenBank/DDBJ databases">
        <authorList>
            <person name="Kjaerup R.B."/>
            <person name="Dalgaard T.S."/>
            <person name="Juul-Madsen H.R."/>
        </authorList>
    </citation>
    <scope>NUCLEOTIDE SEQUENCE [LARGE SCALE GENOMIC DNA]</scope>
    <source>
        <strain evidence="2">3</strain>
    </source>
</reference>
<dbReference type="SUPFAM" id="SSF46894">
    <property type="entry name" value="C-terminal effector domain of the bipartite response regulators"/>
    <property type="match status" value="1"/>
</dbReference>
<dbReference type="STRING" id="1860102.ACCAA_260006"/>
<proteinExistence type="predicted"/>
<evidence type="ECO:0000313" key="3">
    <source>
        <dbReference type="Proteomes" id="UP000199169"/>
    </source>
</evidence>
<gene>
    <name evidence="2" type="ORF">ACCAA_260006</name>
</gene>
<accession>A0A1A8XKF3</accession>
<dbReference type="GO" id="GO:0006355">
    <property type="term" value="P:regulation of DNA-templated transcription"/>
    <property type="evidence" value="ECO:0007669"/>
    <property type="project" value="InterPro"/>
</dbReference>
<dbReference type="SMART" id="SM00421">
    <property type="entry name" value="HTH_LUXR"/>
    <property type="match status" value="1"/>
</dbReference>